<accession>A0A2G2ZQN9</accession>
<evidence type="ECO:0000313" key="2">
    <source>
        <dbReference type="EMBL" id="PHT84300.1"/>
    </source>
</evidence>
<sequence length="263" mass="31150">MFKSFRLNYIRFNQKQLRDHIYKGLEDALLRGEIDPSPQGKRVILGSSFTGGARYMLQNYQDAMAICKWAGYPDFFITFTYNPKWPEICRFVESRGLKTEDFLNILSRIFKIKLDRLIKNLRDKRIFRRVKEVIYTVEFQKQGLPHAHIVFFLHEQNKYPATADIARIISAKIPNELADPHYYRVVQLFMMDGPCGSARTYSPCMQNGRCTKYFPKKFVQSTTIDEDGYPIYRRRKYGRTIKKDSIDLDNRFGILLNRFIVFM</sequence>
<dbReference type="EMBL" id="AYRZ02000004">
    <property type="protein sequence ID" value="PHT84300.1"/>
    <property type="molecule type" value="Genomic_DNA"/>
</dbReference>
<name>A0A2G2ZQN9_CAPAN</name>
<protein>
    <recommendedName>
        <fullName evidence="1">Helitron helicase-like domain-containing protein</fullName>
    </recommendedName>
</protein>
<dbReference type="PANTHER" id="PTHR45786:SF66">
    <property type="entry name" value="HOOK MOTIF PROTEIN, PUTATIVE-RELATED"/>
    <property type="match status" value="1"/>
</dbReference>
<dbReference type="Proteomes" id="UP000222542">
    <property type="component" value="Unassembled WGS sequence"/>
</dbReference>
<organism evidence="2 3">
    <name type="scientific">Capsicum annuum</name>
    <name type="common">Capsicum pepper</name>
    <dbReference type="NCBI Taxonomy" id="4072"/>
    <lineage>
        <taxon>Eukaryota</taxon>
        <taxon>Viridiplantae</taxon>
        <taxon>Streptophyta</taxon>
        <taxon>Embryophyta</taxon>
        <taxon>Tracheophyta</taxon>
        <taxon>Spermatophyta</taxon>
        <taxon>Magnoliopsida</taxon>
        <taxon>eudicotyledons</taxon>
        <taxon>Gunneridae</taxon>
        <taxon>Pentapetalae</taxon>
        <taxon>asterids</taxon>
        <taxon>lamiids</taxon>
        <taxon>Solanales</taxon>
        <taxon>Solanaceae</taxon>
        <taxon>Solanoideae</taxon>
        <taxon>Capsiceae</taxon>
        <taxon>Capsicum</taxon>
    </lineage>
</organism>
<dbReference type="STRING" id="4072.A0A2G2ZQN9"/>
<dbReference type="InterPro" id="IPR025476">
    <property type="entry name" value="Helitron_helicase-like"/>
</dbReference>
<proteinExistence type="predicted"/>
<dbReference type="AlphaFoldDB" id="A0A2G2ZQN9"/>
<dbReference type="Pfam" id="PF14214">
    <property type="entry name" value="Helitron_like_N"/>
    <property type="match status" value="1"/>
</dbReference>
<feature type="domain" description="Helitron helicase-like" evidence="1">
    <location>
        <begin position="3"/>
        <end position="150"/>
    </location>
</feature>
<reference evidence="2 3" key="2">
    <citation type="journal article" date="2017" name="Genome Biol.">
        <title>New reference genome sequences of hot pepper reveal the massive evolution of plant disease-resistance genes by retroduplication.</title>
        <authorList>
            <person name="Kim S."/>
            <person name="Park J."/>
            <person name="Yeom S.I."/>
            <person name="Kim Y.M."/>
            <person name="Seo E."/>
            <person name="Kim K.T."/>
            <person name="Kim M.S."/>
            <person name="Lee J.M."/>
            <person name="Cheong K."/>
            <person name="Shin H.S."/>
            <person name="Kim S.B."/>
            <person name="Han K."/>
            <person name="Lee J."/>
            <person name="Park M."/>
            <person name="Lee H.A."/>
            <person name="Lee H.Y."/>
            <person name="Lee Y."/>
            <person name="Oh S."/>
            <person name="Lee J.H."/>
            <person name="Choi E."/>
            <person name="Choi E."/>
            <person name="Lee S.E."/>
            <person name="Jeon J."/>
            <person name="Kim H."/>
            <person name="Choi G."/>
            <person name="Song H."/>
            <person name="Lee J."/>
            <person name="Lee S.C."/>
            <person name="Kwon J.K."/>
            <person name="Lee H.Y."/>
            <person name="Koo N."/>
            <person name="Hong Y."/>
            <person name="Kim R.W."/>
            <person name="Kang W.H."/>
            <person name="Huh J.H."/>
            <person name="Kang B.C."/>
            <person name="Yang T.J."/>
            <person name="Lee Y.H."/>
            <person name="Bennetzen J.L."/>
            <person name="Choi D."/>
        </authorList>
    </citation>
    <scope>NUCLEOTIDE SEQUENCE [LARGE SCALE GENOMIC DNA]</scope>
    <source>
        <strain evidence="3">cv. CM334</strain>
    </source>
</reference>
<gene>
    <name evidence="2" type="ORF">T459_12743</name>
</gene>
<evidence type="ECO:0000259" key="1">
    <source>
        <dbReference type="Pfam" id="PF14214"/>
    </source>
</evidence>
<evidence type="ECO:0000313" key="3">
    <source>
        <dbReference type="Proteomes" id="UP000222542"/>
    </source>
</evidence>
<keyword evidence="3" id="KW-1185">Reference proteome</keyword>
<dbReference type="OMA" id="HIHEDAQ"/>
<reference evidence="2 3" key="1">
    <citation type="journal article" date="2014" name="Nat. Genet.">
        <title>Genome sequence of the hot pepper provides insights into the evolution of pungency in Capsicum species.</title>
        <authorList>
            <person name="Kim S."/>
            <person name="Park M."/>
            <person name="Yeom S.I."/>
            <person name="Kim Y.M."/>
            <person name="Lee J.M."/>
            <person name="Lee H.A."/>
            <person name="Seo E."/>
            <person name="Choi J."/>
            <person name="Cheong K."/>
            <person name="Kim K.T."/>
            <person name="Jung K."/>
            <person name="Lee G.W."/>
            <person name="Oh S.K."/>
            <person name="Bae C."/>
            <person name="Kim S.B."/>
            <person name="Lee H.Y."/>
            <person name="Kim S.Y."/>
            <person name="Kim M.S."/>
            <person name="Kang B.C."/>
            <person name="Jo Y.D."/>
            <person name="Yang H.B."/>
            <person name="Jeong H.J."/>
            <person name="Kang W.H."/>
            <person name="Kwon J.K."/>
            <person name="Shin C."/>
            <person name="Lim J.Y."/>
            <person name="Park J.H."/>
            <person name="Huh J.H."/>
            <person name="Kim J.S."/>
            <person name="Kim B.D."/>
            <person name="Cohen O."/>
            <person name="Paran I."/>
            <person name="Suh M.C."/>
            <person name="Lee S.B."/>
            <person name="Kim Y.K."/>
            <person name="Shin Y."/>
            <person name="Noh S.J."/>
            <person name="Park J."/>
            <person name="Seo Y.S."/>
            <person name="Kwon S.Y."/>
            <person name="Kim H.A."/>
            <person name="Park J.M."/>
            <person name="Kim H.J."/>
            <person name="Choi S.B."/>
            <person name="Bosland P.W."/>
            <person name="Reeves G."/>
            <person name="Jo S.H."/>
            <person name="Lee B.W."/>
            <person name="Cho H.T."/>
            <person name="Choi H.S."/>
            <person name="Lee M.S."/>
            <person name="Yu Y."/>
            <person name="Do Choi Y."/>
            <person name="Park B.S."/>
            <person name="van Deynze A."/>
            <person name="Ashrafi H."/>
            <person name="Hill T."/>
            <person name="Kim W.T."/>
            <person name="Pai H.S."/>
            <person name="Ahn H.K."/>
            <person name="Yeam I."/>
            <person name="Giovannoni J.J."/>
            <person name="Rose J.K."/>
            <person name="Sorensen I."/>
            <person name="Lee S.J."/>
            <person name="Kim R.W."/>
            <person name="Choi I.Y."/>
            <person name="Choi B.S."/>
            <person name="Lim J.S."/>
            <person name="Lee Y.H."/>
            <person name="Choi D."/>
        </authorList>
    </citation>
    <scope>NUCLEOTIDE SEQUENCE [LARGE SCALE GENOMIC DNA]</scope>
    <source>
        <strain evidence="3">cv. CM334</strain>
    </source>
</reference>
<comment type="caution">
    <text evidence="2">The sequence shown here is derived from an EMBL/GenBank/DDBJ whole genome shotgun (WGS) entry which is preliminary data.</text>
</comment>
<dbReference type="PANTHER" id="PTHR45786">
    <property type="entry name" value="DNA BINDING PROTEIN-LIKE"/>
    <property type="match status" value="1"/>
</dbReference>
<dbReference type="Gramene" id="PHT84300">
    <property type="protein sequence ID" value="PHT84300"/>
    <property type="gene ID" value="T459_12743"/>
</dbReference>